<feature type="non-terminal residue" evidence="1">
    <location>
        <position position="1"/>
    </location>
</feature>
<gene>
    <name evidence="1" type="ORF">LCGC14_2014850</name>
</gene>
<organism evidence="1">
    <name type="scientific">marine sediment metagenome</name>
    <dbReference type="NCBI Taxonomy" id="412755"/>
    <lineage>
        <taxon>unclassified sequences</taxon>
        <taxon>metagenomes</taxon>
        <taxon>ecological metagenomes</taxon>
    </lineage>
</organism>
<evidence type="ECO:0000313" key="1">
    <source>
        <dbReference type="EMBL" id="KKL79440.1"/>
    </source>
</evidence>
<proteinExistence type="predicted"/>
<dbReference type="EMBL" id="LAZR01023172">
    <property type="protein sequence ID" value="KKL79440.1"/>
    <property type="molecule type" value="Genomic_DNA"/>
</dbReference>
<accession>A0A0F9HCM5</accession>
<protein>
    <submittedName>
        <fullName evidence="1">Uncharacterized protein</fullName>
    </submittedName>
</protein>
<name>A0A0F9HCM5_9ZZZZ</name>
<comment type="caution">
    <text evidence="1">The sequence shown here is derived from an EMBL/GenBank/DDBJ whole genome shotgun (WGS) entry which is preliminary data.</text>
</comment>
<reference evidence="1" key="1">
    <citation type="journal article" date="2015" name="Nature">
        <title>Complex archaea that bridge the gap between prokaryotes and eukaryotes.</title>
        <authorList>
            <person name="Spang A."/>
            <person name="Saw J.H."/>
            <person name="Jorgensen S.L."/>
            <person name="Zaremba-Niedzwiedzka K."/>
            <person name="Martijn J."/>
            <person name="Lind A.E."/>
            <person name="van Eijk R."/>
            <person name="Schleper C."/>
            <person name="Guy L."/>
            <person name="Ettema T.J."/>
        </authorList>
    </citation>
    <scope>NUCLEOTIDE SEQUENCE</scope>
</reference>
<dbReference type="AlphaFoldDB" id="A0A0F9HCM5"/>
<sequence>LYDTVVYSNDLGANGITSLYKTFEGLTMFDALDELDIFHTNSQDDDYGVTLTYQTVFS</sequence>